<comment type="caution">
    <text evidence="1">The sequence shown here is derived from an EMBL/GenBank/DDBJ whole genome shotgun (WGS) entry which is preliminary data.</text>
</comment>
<dbReference type="EMBL" id="MU069772">
    <property type="protein sequence ID" value="KAF5834158.1"/>
    <property type="molecule type" value="Genomic_DNA"/>
</dbReference>
<sequence>MVHFSAGKVLKRALLFDSWAFEDGRVGRPLLPAIFPSQDPRVVSAVQRLQELKCEAAIIHALLLAYASKDGLEDRVQNPYNILQGLQC</sequence>
<evidence type="ECO:0000313" key="1">
    <source>
        <dbReference type="EMBL" id="KAF5834158.1"/>
    </source>
</evidence>
<dbReference type="Proteomes" id="UP000815325">
    <property type="component" value="Unassembled WGS sequence"/>
</dbReference>
<organism evidence="1 2">
    <name type="scientific">Dunaliella salina</name>
    <name type="common">Green alga</name>
    <name type="synonym">Protococcus salinus</name>
    <dbReference type="NCBI Taxonomy" id="3046"/>
    <lineage>
        <taxon>Eukaryota</taxon>
        <taxon>Viridiplantae</taxon>
        <taxon>Chlorophyta</taxon>
        <taxon>core chlorophytes</taxon>
        <taxon>Chlorophyceae</taxon>
        <taxon>CS clade</taxon>
        <taxon>Chlamydomonadales</taxon>
        <taxon>Dunaliellaceae</taxon>
        <taxon>Dunaliella</taxon>
    </lineage>
</organism>
<reference evidence="1" key="1">
    <citation type="submission" date="2017-08" db="EMBL/GenBank/DDBJ databases">
        <authorList>
            <person name="Polle J.E."/>
            <person name="Barry K."/>
            <person name="Cushman J."/>
            <person name="Schmutz J."/>
            <person name="Tran D."/>
            <person name="Hathwaick L.T."/>
            <person name="Yim W.C."/>
            <person name="Jenkins J."/>
            <person name="Mckie-Krisberg Z.M."/>
            <person name="Prochnik S."/>
            <person name="Lindquist E."/>
            <person name="Dockter R.B."/>
            <person name="Adam C."/>
            <person name="Molina H."/>
            <person name="Bunkerborg J."/>
            <person name="Jin E."/>
            <person name="Buchheim M."/>
            <person name="Magnuson J."/>
        </authorList>
    </citation>
    <scope>NUCLEOTIDE SEQUENCE</scope>
    <source>
        <strain evidence="1">CCAP 19/18</strain>
    </source>
</reference>
<keyword evidence="2" id="KW-1185">Reference proteome</keyword>
<evidence type="ECO:0000313" key="2">
    <source>
        <dbReference type="Proteomes" id="UP000815325"/>
    </source>
</evidence>
<accession>A0ABQ7GI04</accession>
<protein>
    <submittedName>
        <fullName evidence="1">Uncharacterized protein</fullName>
    </submittedName>
</protein>
<proteinExistence type="predicted"/>
<name>A0ABQ7GI04_DUNSA</name>
<gene>
    <name evidence="1" type="ORF">DUNSADRAFT_9276</name>
</gene>